<sequence length="63" mass="6932">MILALMVGTLTPPFGALLFVLEKVTDASLEQVIRSVVPFYIPICWRSSSCSSFPNSSRTFPIP</sequence>
<dbReference type="PATRIC" id="fig|1227491.4.peg.4397"/>
<dbReference type="EMBL" id="AOIP01000065">
    <property type="protein sequence ID" value="ELY97636.1"/>
    <property type="molecule type" value="Genomic_DNA"/>
</dbReference>
<evidence type="ECO:0000313" key="2">
    <source>
        <dbReference type="EMBL" id="ELY97636.1"/>
    </source>
</evidence>
<protein>
    <submittedName>
        <fullName evidence="2">TRAP dicarboxylate transporter subunit DctM</fullName>
    </submittedName>
</protein>
<gene>
    <name evidence="2" type="ORF">C480_21854</name>
</gene>
<dbReference type="RefSeq" id="WP_006667739.1">
    <property type="nucleotide sequence ID" value="NZ_AOIP01000065.1"/>
</dbReference>
<evidence type="ECO:0000259" key="1">
    <source>
        <dbReference type="Pfam" id="PF06808"/>
    </source>
</evidence>
<dbReference type="AlphaFoldDB" id="M0AGZ8"/>
<dbReference type="Pfam" id="PF06808">
    <property type="entry name" value="DctM"/>
    <property type="match status" value="1"/>
</dbReference>
<dbReference type="InterPro" id="IPR010656">
    <property type="entry name" value="DctM"/>
</dbReference>
<evidence type="ECO:0000313" key="3">
    <source>
        <dbReference type="Proteomes" id="UP000011591"/>
    </source>
</evidence>
<dbReference type="Proteomes" id="UP000011591">
    <property type="component" value="Unassembled WGS sequence"/>
</dbReference>
<keyword evidence="3" id="KW-1185">Reference proteome</keyword>
<reference evidence="2 3" key="1">
    <citation type="journal article" date="2014" name="PLoS Genet.">
        <title>Phylogenetically driven sequencing of extremely halophilic archaea reveals strategies for static and dynamic osmo-response.</title>
        <authorList>
            <person name="Becker E.A."/>
            <person name="Seitzer P.M."/>
            <person name="Tritt A."/>
            <person name="Larsen D."/>
            <person name="Krusor M."/>
            <person name="Yao A.I."/>
            <person name="Wu D."/>
            <person name="Madern D."/>
            <person name="Eisen J.A."/>
            <person name="Darling A.E."/>
            <person name="Facciotti M.T."/>
        </authorList>
    </citation>
    <scope>NUCLEOTIDE SEQUENCE [LARGE SCALE GENOMIC DNA]</scope>
    <source>
        <strain evidence="2 3">DSM 13077</strain>
    </source>
</reference>
<name>M0AGZ8_9EURY</name>
<accession>M0AGZ8</accession>
<comment type="caution">
    <text evidence="2">The sequence shown here is derived from an EMBL/GenBank/DDBJ whole genome shotgun (WGS) entry which is preliminary data.</text>
</comment>
<feature type="domain" description="TRAP C4-dicarboxylate transport system permease DctM subunit" evidence="1">
    <location>
        <begin position="1"/>
        <end position="44"/>
    </location>
</feature>
<organism evidence="2 3">
    <name type="scientific">Natrialba aegyptia DSM 13077</name>
    <dbReference type="NCBI Taxonomy" id="1227491"/>
    <lineage>
        <taxon>Archaea</taxon>
        <taxon>Methanobacteriati</taxon>
        <taxon>Methanobacteriota</taxon>
        <taxon>Stenosarchaea group</taxon>
        <taxon>Halobacteria</taxon>
        <taxon>Halobacteriales</taxon>
        <taxon>Natrialbaceae</taxon>
        <taxon>Natrialba</taxon>
    </lineage>
</organism>
<proteinExistence type="predicted"/>